<keyword evidence="2 3" id="KW-0186">Copper</keyword>
<name>A0A385YVG5_9BACL</name>
<dbReference type="PROSITE" id="PS51352">
    <property type="entry name" value="THIOREDOXIN_2"/>
    <property type="match status" value="1"/>
</dbReference>
<evidence type="ECO:0000313" key="7">
    <source>
        <dbReference type="EMBL" id="AYC29493.1"/>
    </source>
</evidence>
<dbReference type="CDD" id="cd02968">
    <property type="entry name" value="SCO"/>
    <property type="match status" value="1"/>
</dbReference>
<dbReference type="Proteomes" id="UP000265725">
    <property type="component" value="Chromosome"/>
</dbReference>
<keyword evidence="4" id="KW-1015">Disulfide bond</keyword>
<dbReference type="PANTHER" id="PTHR12151">
    <property type="entry name" value="ELECTRON TRANSPORT PROTIN SCO1/SENC FAMILY MEMBER"/>
    <property type="match status" value="1"/>
</dbReference>
<dbReference type="KEGG" id="paek:D3873_06200"/>
<proteinExistence type="inferred from homology"/>
<evidence type="ECO:0000259" key="6">
    <source>
        <dbReference type="PROSITE" id="PS51352"/>
    </source>
</evidence>
<keyword evidence="8" id="KW-1185">Reference proteome</keyword>
<reference evidence="8" key="1">
    <citation type="submission" date="2018-09" db="EMBL/GenBank/DDBJ databases">
        <authorList>
            <person name="Zhu H."/>
        </authorList>
    </citation>
    <scope>NUCLEOTIDE SEQUENCE [LARGE SCALE GENOMIC DNA]</scope>
    <source>
        <strain evidence="8">K2R23-3</strain>
    </source>
</reference>
<protein>
    <submittedName>
        <fullName evidence="7">SCO family protein</fullName>
    </submittedName>
</protein>
<gene>
    <name evidence="7" type="ORF">D3873_06200</name>
</gene>
<evidence type="ECO:0000256" key="3">
    <source>
        <dbReference type="PIRSR" id="PIRSR603782-1"/>
    </source>
</evidence>
<accession>A0A385YVG5</accession>
<evidence type="ECO:0000313" key="8">
    <source>
        <dbReference type="Proteomes" id="UP000265725"/>
    </source>
</evidence>
<dbReference type="RefSeq" id="WP_119883233.1">
    <property type="nucleotide sequence ID" value="NZ_CP032418.1"/>
</dbReference>
<dbReference type="OrthoDB" id="9811998at2"/>
<evidence type="ECO:0000256" key="5">
    <source>
        <dbReference type="SAM" id="SignalP"/>
    </source>
</evidence>
<dbReference type="PANTHER" id="PTHR12151:SF25">
    <property type="entry name" value="LINALOOL DEHYDRATASE_ISOMERASE DOMAIN-CONTAINING PROTEIN"/>
    <property type="match status" value="1"/>
</dbReference>
<dbReference type="PROSITE" id="PS51257">
    <property type="entry name" value="PROKAR_LIPOPROTEIN"/>
    <property type="match status" value="1"/>
</dbReference>
<feature type="binding site" evidence="3">
    <location>
        <position position="69"/>
    </location>
    <ligand>
        <name>Cu cation</name>
        <dbReference type="ChEBI" id="CHEBI:23378"/>
    </ligand>
</feature>
<dbReference type="InterPro" id="IPR003782">
    <property type="entry name" value="SCO1/SenC"/>
</dbReference>
<dbReference type="InterPro" id="IPR036249">
    <property type="entry name" value="Thioredoxin-like_sf"/>
</dbReference>
<feature type="disulfide bond" description="Redox-active" evidence="4">
    <location>
        <begin position="65"/>
        <end position="69"/>
    </location>
</feature>
<comment type="similarity">
    <text evidence="1">Belongs to the SCO1/2 family.</text>
</comment>
<dbReference type="GO" id="GO:0046872">
    <property type="term" value="F:metal ion binding"/>
    <property type="evidence" value="ECO:0007669"/>
    <property type="project" value="UniProtKB-KW"/>
</dbReference>
<feature type="signal peptide" evidence="5">
    <location>
        <begin position="1"/>
        <end position="19"/>
    </location>
</feature>
<dbReference type="SUPFAM" id="SSF52833">
    <property type="entry name" value="Thioredoxin-like"/>
    <property type="match status" value="1"/>
</dbReference>
<organism evidence="7 8">
    <name type="scientific">Paenisporosarcina cavernae</name>
    <dbReference type="NCBI Taxonomy" id="2320858"/>
    <lineage>
        <taxon>Bacteria</taxon>
        <taxon>Bacillati</taxon>
        <taxon>Bacillota</taxon>
        <taxon>Bacilli</taxon>
        <taxon>Bacillales</taxon>
        <taxon>Caryophanaceae</taxon>
        <taxon>Paenisporosarcina</taxon>
    </lineage>
</organism>
<dbReference type="InterPro" id="IPR013766">
    <property type="entry name" value="Thioredoxin_domain"/>
</dbReference>
<feature type="domain" description="Thioredoxin" evidence="6">
    <location>
        <begin position="27"/>
        <end position="194"/>
    </location>
</feature>
<feature type="binding site" evidence="3">
    <location>
        <position position="157"/>
    </location>
    <ligand>
        <name>Cu cation</name>
        <dbReference type="ChEBI" id="CHEBI:23378"/>
    </ligand>
</feature>
<evidence type="ECO:0000256" key="2">
    <source>
        <dbReference type="ARBA" id="ARBA00023008"/>
    </source>
</evidence>
<feature type="binding site" evidence="3">
    <location>
        <position position="65"/>
    </location>
    <ligand>
        <name>Cu cation</name>
        <dbReference type="ChEBI" id="CHEBI:23378"/>
    </ligand>
</feature>
<evidence type="ECO:0000256" key="4">
    <source>
        <dbReference type="PIRSR" id="PIRSR603782-2"/>
    </source>
</evidence>
<keyword evidence="3" id="KW-0479">Metal-binding</keyword>
<dbReference type="AlphaFoldDB" id="A0A385YVG5"/>
<sequence length="195" mass="22215">MRKILIVTISFITIFTLSACSGSSFKADMEWDVEPFHFTSQRGEEVTLDNLKGDVWLASFIFTNCETVCPPMTFNMTEVQEEIMKQGVEDYKIIAFSVDPETDTPEVLTDYLSMYNVPDESKWHLLTGYDQSFISQFARNSFKTAVVDDPQSNQVTHGTSFFLVNQEGKVVKQYSGFKDVPKEQIATDIKLLVEE</sequence>
<keyword evidence="5" id="KW-0732">Signal</keyword>
<dbReference type="Pfam" id="PF02630">
    <property type="entry name" value="SCO1-SenC"/>
    <property type="match status" value="1"/>
</dbReference>
<evidence type="ECO:0000256" key="1">
    <source>
        <dbReference type="ARBA" id="ARBA00010996"/>
    </source>
</evidence>
<dbReference type="EMBL" id="CP032418">
    <property type="protein sequence ID" value="AYC29493.1"/>
    <property type="molecule type" value="Genomic_DNA"/>
</dbReference>
<feature type="chain" id="PRO_5039495978" evidence="5">
    <location>
        <begin position="20"/>
        <end position="195"/>
    </location>
</feature>
<dbReference type="Gene3D" id="3.40.30.10">
    <property type="entry name" value="Glutaredoxin"/>
    <property type="match status" value="1"/>
</dbReference>